<dbReference type="AlphaFoldDB" id="A0A0V0UK81"/>
<keyword evidence="2" id="KW-1185">Reference proteome</keyword>
<evidence type="ECO:0000313" key="2">
    <source>
        <dbReference type="Proteomes" id="UP000055048"/>
    </source>
</evidence>
<proteinExistence type="predicted"/>
<dbReference type="Proteomes" id="UP000055048">
    <property type="component" value="Unassembled WGS sequence"/>
</dbReference>
<evidence type="ECO:0000313" key="1">
    <source>
        <dbReference type="EMBL" id="KRX51091.1"/>
    </source>
</evidence>
<reference evidence="1 2" key="1">
    <citation type="submission" date="2015-01" db="EMBL/GenBank/DDBJ databases">
        <title>Evolution of Trichinella species and genotypes.</title>
        <authorList>
            <person name="Korhonen P.K."/>
            <person name="Edoardo P."/>
            <person name="Giuseppe L.R."/>
            <person name="Gasser R.B."/>
        </authorList>
    </citation>
    <scope>NUCLEOTIDE SEQUENCE [LARGE SCALE GENOMIC DNA]</scope>
    <source>
        <strain evidence="1">ISS417</strain>
    </source>
</reference>
<name>A0A0V0UK81_9BILA</name>
<dbReference type="EMBL" id="JYDJ01000001">
    <property type="protein sequence ID" value="KRX51091.1"/>
    <property type="molecule type" value="Genomic_DNA"/>
</dbReference>
<comment type="caution">
    <text evidence="1">The sequence shown here is derived from an EMBL/GenBank/DDBJ whole genome shotgun (WGS) entry which is preliminary data.</text>
</comment>
<organism evidence="1 2">
    <name type="scientific">Trichinella murrelli</name>
    <dbReference type="NCBI Taxonomy" id="144512"/>
    <lineage>
        <taxon>Eukaryota</taxon>
        <taxon>Metazoa</taxon>
        <taxon>Ecdysozoa</taxon>
        <taxon>Nematoda</taxon>
        <taxon>Enoplea</taxon>
        <taxon>Dorylaimia</taxon>
        <taxon>Trichinellida</taxon>
        <taxon>Trichinellidae</taxon>
        <taxon>Trichinella</taxon>
    </lineage>
</organism>
<protein>
    <submittedName>
        <fullName evidence="1">Uncharacterized protein</fullName>
    </submittedName>
</protein>
<sequence length="84" mass="9792">MDVPSRNRSIFDNTLDRAHTALIVKSLPKYILHIELKDVKLHQHYDDSDESEISTPESQLTRLSQFMQLISHLPLFETFKVEAI</sequence>
<accession>A0A0V0UK81</accession>
<gene>
    <name evidence="1" type="ORF">T05_9707</name>
</gene>